<evidence type="ECO:0000256" key="1">
    <source>
        <dbReference type="SAM" id="MobiDB-lite"/>
    </source>
</evidence>
<reference evidence="2 3" key="1">
    <citation type="journal article" date="2018" name="Evol. Lett.">
        <title>Horizontal gene cluster transfer increased hallucinogenic mushroom diversity.</title>
        <authorList>
            <person name="Reynolds H.T."/>
            <person name="Vijayakumar V."/>
            <person name="Gluck-Thaler E."/>
            <person name="Korotkin H.B."/>
            <person name="Matheny P.B."/>
            <person name="Slot J.C."/>
        </authorList>
    </citation>
    <scope>NUCLEOTIDE SEQUENCE [LARGE SCALE GENOMIC DNA]</scope>
    <source>
        <strain evidence="2 3">SRW20</strain>
    </source>
</reference>
<sequence>MDSRSAGPRPMLQLVLKSIIITQWPPIQGAHLQGGCWFNGYPTSSPGYDVTGLAEAFSPLSSGSSDDMNAPSSSNEDEDD</sequence>
<evidence type="ECO:0000313" key="3">
    <source>
        <dbReference type="Proteomes" id="UP000284706"/>
    </source>
</evidence>
<dbReference type="Proteomes" id="UP000284706">
    <property type="component" value="Unassembled WGS sequence"/>
</dbReference>
<dbReference type="EMBL" id="NHYE01001421">
    <property type="protein sequence ID" value="PPQ95628.1"/>
    <property type="molecule type" value="Genomic_DNA"/>
</dbReference>
<keyword evidence="3" id="KW-1185">Reference proteome</keyword>
<organism evidence="2 3">
    <name type="scientific">Gymnopilus dilepis</name>
    <dbReference type="NCBI Taxonomy" id="231916"/>
    <lineage>
        <taxon>Eukaryota</taxon>
        <taxon>Fungi</taxon>
        <taxon>Dikarya</taxon>
        <taxon>Basidiomycota</taxon>
        <taxon>Agaricomycotina</taxon>
        <taxon>Agaricomycetes</taxon>
        <taxon>Agaricomycetidae</taxon>
        <taxon>Agaricales</taxon>
        <taxon>Agaricineae</taxon>
        <taxon>Hymenogastraceae</taxon>
        <taxon>Gymnopilus</taxon>
    </lineage>
</organism>
<feature type="compositionally biased region" description="Polar residues" evidence="1">
    <location>
        <begin position="59"/>
        <end position="74"/>
    </location>
</feature>
<accession>A0A409XXY5</accession>
<proteinExistence type="predicted"/>
<evidence type="ECO:0000313" key="2">
    <source>
        <dbReference type="EMBL" id="PPQ95628.1"/>
    </source>
</evidence>
<gene>
    <name evidence="2" type="ORF">CVT26_008656</name>
</gene>
<comment type="caution">
    <text evidence="2">The sequence shown here is derived from an EMBL/GenBank/DDBJ whole genome shotgun (WGS) entry which is preliminary data.</text>
</comment>
<name>A0A409XXY5_9AGAR</name>
<dbReference type="InParanoid" id="A0A409XXY5"/>
<feature type="region of interest" description="Disordered" evidence="1">
    <location>
        <begin position="57"/>
        <end position="80"/>
    </location>
</feature>
<protein>
    <submittedName>
        <fullName evidence="2">Uncharacterized protein</fullName>
    </submittedName>
</protein>
<dbReference type="AlphaFoldDB" id="A0A409XXY5"/>